<evidence type="ECO:0000259" key="2">
    <source>
        <dbReference type="Pfam" id="PF13478"/>
    </source>
</evidence>
<dbReference type="PANTHER" id="PTHR30388">
    <property type="entry name" value="ALDEHYDE OXIDOREDUCTASE MOLYBDENUM COFACTOR ASSEMBLY PROTEIN"/>
    <property type="match status" value="1"/>
</dbReference>
<dbReference type="Pfam" id="PF13478">
    <property type="entry name" value="XdhC_C"/>
    <property type="match status" value="1"/>
</dbReference>
<name>A0A0P1F2N0_9RHOB</name>
<dbReference type="EMBL" id="CYRX01000033">
    <property type="protein sequence ID" value="CUH61868.1"/>
    <property type="molecule type" value="Genomic_DNA"/>
</dbReference>
<protein>
    <submittedName>
        <fullName evidence="3">Xanthine dehydrogenase accessory protein XdhC</fullName>
    </submittedName>
</protein>
<evidence type="ECO:0000313" key="4">
    <source>
        <dbReference type="Proteomes" id="UP000051298"/>
    </source>
</evidence>
<dbReference type="InterPro" id="IPR003777">
    <property type="entry name" value="XdhC_CoxI"/>
</dbReference>
<organism evidence="3 4">
    <name type="scientific">Thalassobacter stenotrophicus</name>
    <dbReference type="NCBI Taxonomy" id="266809"/>
    <lineage>
        <taxon>Bacteria</taxon>
        <taxon>Pseudomonadati</taxon>
        <taxon>Pseudomonadota</taxon>
        <taxon>Alphaproteobacteria</taxon>
        <taxon>Rhodobacterales</taxon>
        <taxon>Roseobacteraceae</taxon>
        <taxon>Thalassobacter</taxon>
    </lineage>
</organism>
<dbReference type="STRING" id="266809.PM03_01310"/>
<dbReference type="RefSeq" id="WP_058124472.1">
    <property type="nucleotide sequence ID" value="NZ_CYRX01000033.1"/>
</dbReference>
<evidence type="ECO:0000259" key="1">
    <source>
        <dbReference type="Pfam" id="PF02625"/>
    </source>
</evidence>
<dbReference type="Gene3D" id="3.40.50.720">
    <property type="entry name" value="NAD(P)-binding Rossmann-like Domain"/>
    <property type="match status" value="1"/>
</dbReference>
<dbReference type="InterPro" id="IPR052698">
    <property type="entry name" value="MoCofactor_Util/Proc"/>
</dbReference>
<dbReference type="eggNOG" id="COG1975">
    <property type="taxonomic scope" value="Bacteria"/>
</dbReference>
<dbReference type="PANTHER" id="PTHR30388:SF6">
    <property type="entry name" value="XANTHINE DEHYDROGENASE SUBUNIT A-RELATED"/>
    <property type="match status" value="1"/>
</dbReference>
<dbReference type="InterPro" id="IPR014308">
    <property type="entry name" value="Xanthine_DH_XdhC"/>
</dbReference>
<dbReference type="NCBIfam" id="TIGR02964">
    <property type="entry name" value="xanthine_xdhC"/>
    <property type="match status" value="1"/>
</dbReference>
<feature type="domain" description="XdhC Rossmann" evidence="2">
    <location>
        <begin position="144"/>
        <end position="282"/>
    </location>
</feature>
<dbReference type="InterPro" id="IPR027051">
    <property type="entry name" value="XdhC_Rossmann_dom"/>
</dbReference>
<gene>
    <name evidence="3" type="ORF">THS5294_03181</name>
</gene>
<dbReference type="AlphaFoldDB" id="A0A0P1F2N0"/>
<feature type="domain" description="XdhC- CoxI" evidence="1">
    <location>
        <begin position="13"/>
        <end position="76"/>
    </location>
</feature>
<reference evidence="3 4" key="1">
    <citation type="submission" date="2015-09" db="EMBL/GenBank/DDBJ databases">
        <authorList>
            <consortium name="Swine Surveillance"/>
        </authorList>
    </citation>
    <scope>NUCLEOTIDE SEQUENCE [LARGE SCALE GENOMIC DNA]</scope>
    <source>
        <strain evidence="3 4">CECT 5294</strain>
    </source>
</reference>
<proteinExistence type="predicted"/>
<evidence type="ECO:0000313" key="3">
    <source>
        <dbReference type="EMBL" id="CUH61868.1"/>
    </source>
</evidence>
<dbReference type="Pfam" id="PF02625">
    <property type="entry name" value="XdhC_CoxI"/>
    <property type="match status" value="1"/>
</dbReference>
<sequence>MSFDLEALQAALAHAGRVVRVVVADVRGSAPREVGASMLIWSDGQSGTIGGGQLEWDATEIAVQTLRDGAPRVRRFALGPELGQCCGGAVQIAAVLYTPESVPAPGIVAQPLETGVVRPAAPLALPGIKGGWFFESTDAPVTPVWIYGAGHVGRAIVDVLSLQPGFGVTWVDTGVDRFPEAPKVRCLPAQDPARALGLAPKNAHHLILTYSHAMDLALCHAALGHGFASAGLIGSQTKWARFRKRLRELGHAEDAIARITCPIGDPKLGRHPEAIALGVVAGLIYAAAAHPVAAEEFT</sequence>
<dbReference type="Proteomes" id="UP000051298">
    <property type="component" value="Unassembled WGS sequence"/>
</dbReference>
<accession>A0A0P1F2N0</accession>